<name>A0ABW1XKX8_9ALTE</name>
<dbReference type="Proteomes" id="UP001596364">
    <property type="component" value="Unassembled WGS sequence"/>
</dbReference>
<evidence type="ECO:0000313" key="5">
    <source>
        <dbReference type="EMBL" id="MFC6439923.1"/>
    </source>
</evidence>
<dbReference type="Gene3D" id="1.10.10.60">
    <property type="entry name" value="Homeodomain-like"/>
    <property type="match status" value="1"/>
</dbReference>
<evidence type="ECO:0000259" key="4">
    <source>
        <dbReference type="PROSITE" id="PS01124"/>
    </source>
</evidence>
<gene>
    <name evidence="5" type="ORF">ACFP85_07170</name>
</gene>
<dbReference type="RefSeq" id="WP_131256806.1">
    <property type="nucleotide sequence ID" value="NZ_JBHSUS010000001.1"/>
</dbReference>
<dbReference type="Pfam" id="PF12625">
    <property type="entry name" value="Arabinose_bd"/>
    <property type="match status" value="1"/>
</dbReference>
<evidence type="ECO:0000313" key="6">
    <source>
        <dbReference type="Proteomes" id="UP001596364"/>
    </source>
</evidence>
<evidence type="ECO:0000256" key="3">
    <source>
        <dbReference type="ARBA" id="ARBA00023163"/>
    </source>
</evidence>
<keyword evidence="6" id="KW-1185">Reference proteome</keyword>
<evidence type="ECO:0000256" key="2">
    <source>
        <dbReference type="ARBA" id="ARBA00023125"/>
    </source>
</evidence>
<dbReference type="SUPFAM" id="SSF46689">
    <property type="entry name" value="Homeodomain-like"/>
    <property type="match status" value="1"/>
</dbReference>
<comment type="caution">
    <text evidence="5">The sequence shown here is derived from an EMBL/GenBank/DDBJ whole genome shotgun (WGS) entry which is preliminary data.</text>
</comment>
<protein>
    <submittedName>
        <fullName evidence="5">AraC family transcriptional regulator ligand-binding domain-containing protein</fullName>
    </submittedName>
</protein>
<accession>A0ABW1XKX8</accession>
<dbReference type="PANTHER" id="PTHR47894:SF1">
    <property type="entry name" value="HTH-TYPE TRANSCRIPTIONAL REGULATOR VQSM"/>
    <property type="match status" value="1"/>
</dbReference>
<dbReference type="InterPro" id="IPR018060">
    <property type="entry name" value="HTH_AraC"/>
</dbReference>
<dbReference type="EMBL" id="JBHSUS010000001">
    <property type="protein sequence ID" value="MFC6439923.1"/>
    <property type="molecule type" value="Genomic_DNA"/>
</dbReference>
<dbReference type="Pfam" id="PF12833">
    <property type="entry name" value="HTH_18"/>
    <property type="match status" value="1"/>
</dbReference>
<dbReference type="InterPro" id="IPR009057">
    <property type="entry name" value="Homeodomain-like_sf"/>
</dbReference>
<feature type="domain" description="HTH araC/xylS-type" evidence="4">
    <location>
        <begin position="227"/>
        <end position="326"/>
    </location>
</feature>
<proteinExistence type="predicted"/>
<reference evidence="6" key="1">
    <citation type="journal article" date="2019" name="Int. J. Syst. Evol. Microbiol.">
        <title>The Global Catalogue of Microorganisms (GCM) 10K type strain sequencing project: providing services to taxonomists for standard genome sequencing and annotation.</title>
        <authorList>
            <consortium name="The Broad Institute Genomics Platform"/>
            <consortium name="The Broad Institute Genome Sequencing Center for Infectious Disease"/>
            <person name="Wu L."/>
            <person name="Ma J."/>
        </authorList>
    </citation>
    <scope>NUCLEOTIDE SEQUENCE [LARGE SCALE GENOMIC DNA]</scope>
    <source>
        <strain evidence="6">CGMCC 1.16031</strain>
    </source>
</reference>
<keyword evidence="3" id="KW-0804">Transcription</keyword>
<dbReference type="PANTHER" id="PTHR47894">
    <property type="entry name" value="HTH-TYPE TRANSCRIPTIONAL REGULATOR GADX"/>
    <property type="match status" value="1"/>
</dbReference>
<sequence>MTNTTHSVTPSFTKAILAQAELLGLKIPPLLKRAIGSISNEQRLPMALQDALWLEIEAQDHAGVMGLEIGAKLQPGHFDTLGYLVLSSPDLSAAVDALVNFSALVGEGGRFNKVSEGQGIGLYYEPTFSAAKDMRLDTILLCLLNGTRWLAGQSLLPLSVHFQRAAPAQPDVYRQAFGISDIRFEQPRNMLLFKRSDWQKIVNPANPAFRANMLALAQRQLKSLNPQDFMARAEQFLEQDPVLTREQLAKRMWISERQLNRRLADCGHSFKTLSDQVKKNHALQLLKQGPISQAALAFCLGYADESAFAKAFKRWMGMGLRAYLRHAIKEAD</sequence>
<dbReference type="PROSITE" id="PS01124">
    <property type="entry name" value="HTH_ARAC_FAMILY_2"/>
    <property type="match status" value="1"/>
</dbReference>
<keyword evidence="2" id="KW-0238">DNA-binding</keyword>
<evidence type="ECO:0000256" key="1">
    <source>
        <dbReference type="ARBA" id="ARBA00023015"/>
    </source>
</evidence>
<dbReference type="InterPro" id="IPR032687">
    <property type="entry name" value="AraC-type_N"/>
</dbReference>
<dbReference type="SMART" id="SM00342">
    <property type="entry name" value="HTH_ARAC"/>
    <property type="match status" value="1"/>
</dbReference>
<keyword evidence="1" id="KW-0805">Transcription regulation</keyword>
<organism evidence="5 6">
    <name type="scientific">Pseudobowmanella zhangzhouensis</name>
    <dbReference type="NCBI Taxonomy" id="1537679"/>
    <lineage>
        <taxon>Bacteria</taxon>
        <taxon>Pseudomonadati</taxon>
        <taxon>Pseudomonadota</taxon>
        <taxon>Gammaproteobacteria</taxon>
        <taxon>Alteromonadales</taxon>
        <taxon>Alteromonadaceae</taxon>
    </lineage>
</organism>